<evidence type="ECO:0000313" key="3">
    <source>
        <dbReference type="EMBL" id="SDS38895.1"/>
    </source>
</evidence>
<dbReference type="STRING" id="652787.SAMN05216490_1067"/>
<dbReference type="PANTHER" id="PTHR33371:SF4">
    <property type="entry name" value="INTERMEMBRANE PHOSPHOLIPID TRANSPORT SYSTEM BINDING PROTEIN MLAD"/>
    <property type="match status" value="1"/>
</dbReference>
<keyword evidence="1" id="KW-0812">Transmembrane</keyword>
<dbReference type="PANTHER" id="PTHR33371">
    <property type="entry name" value="INTERMEMBRANE PHOSPHOLIPID TRANSPORT SYSTEM BINDING PROTEIN MLAD-RELATED"/>
    <property type="match status" value="1"/>
</dbReference>
<sequence length="331" mass="35495">MDAKENRRAIIVGLFLALGLAIFIIGVFTLGGQSKSFAKSIHISAVFDDVAGLKPGNNVWFSGVKVGTIKEIRFVGTSEVRVRMSIDENSQQYIHRNAGVHIGSDGLIGNKIIVIDGGSPGAPIVQDGDQLQAAKLLSTDDMMKTLQQNNENLLSITSDFKLLSHKILQGKGTVGTLMADSTMAVQLKASMRNLQIATASAALMAKQLNTFSNTMNTKGGLADKLFTDTTTFNRLKAAANQFQAAATNANAITENLKTTTDKLNSKDNAVGVLLNDPKSAEQVRSSISNLQQATIKLNDDLEAAQHNFLLKGFFKDRAKAKADSIKKAQGK</sequence>
<keyword evidence="1" id="KW-1133">Transmembrane helix</keyword>
<accession>A0A1H1RTB7</accession>
<proteinExistence type="predicted"/>
<feature type="domain" description="Mce/MlaD" evidence="2">
    <location>
        <begin position="40"/>
        <end position="118"/>
    </location>
</feature>
<organism evidence="3 4">
    <name type="scientific">Mucilaginibacter mallensis</name>
    <dbReference type="NCBI Taxonomy" id="652787"/>
    <lineage>
        <taxon>Bacteria</taxon>
        <taxon>Pseudomonadati</taxon>
        <taxon>Bacteroidota</taxon>
        <taxon>Sphingobacteriia</taxon>
        <taxon>Sphingobacteriales</taxon>
        <taxon>Sphingobacteriaceae</taxon>
        <taxon>Mucilaginibacter</taxon>
    </lineage>
</organism>
<dbReference type="InterPro" id="IPR003399">
    <property type="entry name" value="Mce/MlaD"/>
</dbReference>
<dbReference type="Proteomes" id="UP000199679">
    <property type="component" value="Chromosome I"/>
</dbReference>
<keyword evidence="1" id="KW-0472">Membrane</keyword>
<dbReference type="EMBL" id="LT629740">
    <property type="protein sequence ID" value="SDS38895.1"/>
    <property type="molecule type" value="Genomic_DNA"/>
</dbReference>
<evidence type="ECO:0000313" key="4">
    <source>
        <dbReference type="Proteomes" id="UP000199679"/>
    </source>
</evidence>
<evidence type="ECO:0000259" key="2">
    <source>
        <dbReference type="Pfam" id="PF02470"/>
    </source>
</evidence>
<feature type="transmembrane region" description="Helical" evidence="1">
    <location>
        <begin position="9"/>
        <end position="31"/>
    </location>
</feature>
<protein>
    <submittedName>
        <fullName evidence="3">Phospholipid/cholesterol/gamma-HCH transport system substrate-binding protein</fullName>
    </submittedName>
</protein>
<dbReference type="InterPro" id="IPR052336">
    <property type="entry name" value="MlaD_Phospholipid_Transporter"/>
</dbReference>
<dbReference type="RefSeq" id="WP_091370030.1">
    <property type="nucleotide sequence ID" value="NZ_LT629740.1"/>
</dbReference>
<keyword evidence="4" id="KW-1185">Reference proteome</keyword>
<gene>
    <name evidence="3" type="ORF">SAMN05216490_1067</name>
</gene>
<dbReference type="OrthoDB" id="9771725at2"/>
<reference evidence="3 4" key="1">
    <citation type="submission" date="2016-10" db="EMBL/GenBank/DDBJ databases">
        <authorList>
            <person name="de Groot N.N."/>
        </authorList>
    </citation>
    <scope>NUCLEOTIDE SEQUENCE [LARGE SCALE GENOMIC DNA]</scope>
    <source>
        <strain evidence="3 4">MP1X4</strain>
    </source>
</reference>
<dbReference type="Pfam" id="PF02470">
    <property type="entry name" value="MlaD"/>
    <property type="match status" value="1"/>
</dbReference>
<evidence type="ECO:0000256" key="1">
    <source>
        <dbReference type="SAM" id="Phobius"/>
    </source>
</evidence>
<name>A0A1H1RTB7_MUCMA</name>
<dbReference type="AlphaFoldDB" id="A0A1H1RTB7"/>